<feature type="transmembrane region" description="Helical" evidence="7">
    <location>
        <begin position="291"/>
        <end position="309"/>
    </location>
</feature>
<feature type="transmembrane region" description="Helical" evidence="7">
    <location>
        <begin position="354"/>
        <end position="373"/>
    </location>
</feature>
<feature type="transmembrane region" description="Helical" evidence="7">
    <location>
        <begin position="79"/>
        <end position="102"/>
    </location>
</feature>
<keyword evidence="4 7" id="KW-0812">Transmembrane</keyword>
<dbReference type="Gene3D" id="1.20.1250.20">
    <property type="entry name" value="MFS general substrate transporter like domains"/>
    <property type="match status" value="1"/>
</dbReference>
<dbReference type="EMBL" id="BAAANB010000002">
    <property type="protein sequence ID" value="GAA2022592.1"/>
    <property type="molecule type" value="Genomic_DNA"/>
</dbReference>
<feature type="transmembrane region" description="Helical" evidence="7">
    <location>
        <begin position="260"/>
        <end position="279"/>
    </location>
</feature>
<dbReference type="PANTHER" id="PTHR23513">
    <property type="entry name" value="INTEGRAL MEMBRANE EFFLUX PROTEIN-RELATED"/>
    <property type="match status" value="1"/>
</dbReference>
<feature type="transmembrane region" description="Helical" evidence="7">
    <location>
        <begin position="379"/>
        <end position="397"/>
    </location>
</feature>
<evidence type="ECO:0000256" key="3">
    <source>
        <dbReference type="ARBA" id="ARBA00022475"/>
    </source>
</evidence>
<feature type="transmembrane region" description="Helical" evidence="7">
    <location>
        <begin position="224"/>
        <end position="248"/>
    </location>
</feature>
<feature type="transmembrane region" description="Helical" evidence="7">
    <location>
        <begin position="114"/>
        <end position="134"/>
    </location>
</feature>
<accession>A0ABN2TXW3</accession>
<sequence>MKVKESLGALSDRRFAWYFTARTVSTAGSVMVPVALAFAVLHIDQSAGALAQVLGVRTLTMVVFLLVGGVVADRFSRIVVLQVSHVLTCLTQASAALLIIGGHATLTQLTVLEGVNGAVSAFTMPAMMGIVPLVVDRGRLQQANALLSFSRSGLAVVGPAVAGLLVVGVGPGWALAVDALTYAVAIVCLARVGLQRRTSEANAPRHSMVRELREGWGEFTRREWLWVVVLAFGLTNAIHSGVIGVLGPLVATSSPSIGEAGWGVVLSAEAVGTVLMTLLMLRLRLRHPLRAGMLAICVLAVPMVLLGAAPALVPVAVAFFLAGAAVEVFGVGWSTALHEHVPVTVLSRVSSYDALGSFVAIPIGTFVYGWLATVADTETLMLVSAAVYVVISLSALLSRSVRDLRRSSDERETSGRATGGARVIPVAVEADEAARS</sequence>
<feature type="transmembrane region" description="Helical" evidence="7">
    <location>
        <begin position="315"/>
        <end position="333"/>
    </location>
</feature>
<keyword evidence="5 7" id="KW-1133">Transmembrane helix</keyword>
<keyword evidence="9" id="KW-1185">Reference proteome</keyword>
<evidence type="ECO:0000256" key="2">
    <source>
        <dbReference type="ARBA" id="ARBA00022448"/>
    </source>
</evidence>
<comment type="subcellular location">
    <subcellularLocation>
        <location evidence="1">Cell membrane</location>
        <topology evidence="1">Multi-pass membrane protein</topology>
    </subcellularLocation>
</comment>
<dbReference type="PANTHER" id="PTHR23513:SF11">
    <property type="entry name" value="STAPHYLOFERRIN A TRANSPORTER"/>
    <property type="match status" value="1"/>
</dbReference>
<evidence type="ECO:0000313" key="9">
    <source>
        <dbReference type="Proteomes" id="UP001501285"/>
    </source>
</evidence>
<evidence type="ECO:0000256" key="4">
    <source>
        <dbReference type="ARBA" id="ARBA00022692"/>
    </source>
</evidence>
<evidence type="ECO:0000256" key="6">
    <source>
        <dbReference type="ARBA" id="ARBA00023136"/>
    </source>
</evidence>
<dbReference type="InterPro" id="IPR036259">
    <property type="entry name" value="MFS_trans_sf"/>
</dbReference>
<feature type="transmembrane region" description="Helical" evidence="7">
    <location>
        <begin position="21"/>
        <end position="43"/>
    </location>
</feature>
<feature type="transmembrane region" description="Helical" evidence="7">
    <location>
        <begin position="146"/>
        <end position="167"/>
    </location>
</feature>
<comment type="caution">
    <text evidence="8">The sequence shown here is derived from an EMBL/GenBank/DDBJ whole genome shotgun (WGS) entry which is preliminary data.</text>
</comment>
<reference evidence="8 9" key="1">
    <citation type="journal article" date="2019" name="Int. J. Syst. Evol. Microbiol.">
        <title>The Global Catalogue of Microorganisms (GCM) 10K type strain sequencing project: providing services to taxonomists for standard genome sequencing and annotation.</title>
        <authorList>
            <consortium name="The Broad Institute Genomics Platform"/>
            <consortium name="The Broad Institute Genome Sequencing Center for Infectious Disease"/>
            <person name="Wu L."/>
            <person name="Ma J."/>
        </authorList>
    </citation>
    <scope>NUCLEOTIDE SEQUENCE [LARGE SCALE GENOMIC DNA]</scope>
    <source>
        <strain evidence="8 9">JCM 14283</strain>
    </source>
</reference>
<gene>
    <name evidence="8" type="ORF">GCM10009740_09510</name>
</gene>
<dbReference type="CDD" id="cd06173">
    <property type="entry name" value="MFS_MefA_like"/>
    <property type="match status" value="1"/>
</dbReference>
<dbReference type="RefSeq" id="WP_343988423.1">
    <property type="nucleotide sequence ID" value="NZ_BAAANB010000002.1"/>
</dbReference>
<dbReference type="Pfam" id="PF05977">
    <property type="entry name" value="MFS_3"/>
    <property type="match status" value="1"/>
</dbReference>
<evidence type="ECO:0000256" key="5">
    <source>
        <dbReference type="ARBA" id="ARBA00022989"/>
    </source>
</evidence>
<keyword evidence="6 7" id="KW-0472">Membrane</keyword>
<dbReference type="InterPro" id="IPR010290">
    <property type="entry name" value="TM_effector"/>
</dbReference>
<evidence type="ECO:0000313" key="8">
    <source>
        <dbReference type="EMBL" id="GAA2022592.1"/>
    </source>
</evidence>
<evidence type="ECO:0000256" key="7">
    <source>
        <dbReference type="SAM" id="Phobius"/>
    </source>
</evidence>
<organism evidence="8 9">
    <name type="scientific">Terrabacter terrae</name>
    <dbReference type="NCBI Taxonomy" id="318434"/>
    <lineage>
        <taxon>Bacteria</taxon>
        <taxon>Bacillati</taxon>
        <taxon>Actinomycetota</taxon>
        <taxon>Actinomycetes</taxon>
        <taxon>Micrococcales</taxon>
        <taxon>Intrasporangiaceae</taxon>
        <taxon>Terrabacter</taxon>
    </lineage>
</organism>
<protein>
    <submittedName>
        <fullName evidence="8">MFS transporter</fullName>
    </submittedName>
</protein>
<name>A0ABN2TXW3_9MICO</name>
<keyword evidence="3" id="KW-1003">Cell membrane</keyword>
<proteinExistence type="predicted"/>
<dbReference type="SUPFAM" id="SSF103473">
    <property type="entry name" value="MFS general substrate transporter"/>
    <property type="match status" value="1"/>
</dbReference>
<feature type="transmembrane region" description="Helical" evidence="7">
    <location>
        <begin position="49"/>
        <end position="72"/>
    </location>
</feature>
<evidence type="ECO:0000256" key="1">
    <source>
        <dbReference type="ARBA" id="ARBA00004651"/>
    </source>
</evidence>
<keyword evidence="2" id="KW-0813">Transport</keyword>
<dbReference type="Proteomes" id="UP001501285">
    <property type="component" value="Unassembled WGS sequence"/>
</dbReference>
<feature type="transmembrane region" description="Helical" evidence="7">
    <location>
        <begin position="173"/>
        <end position="194"/>
    </location>
</feature>